<accession>A0A8J6TQQ1</accession>
<dbReference type="Proteomes" id="UP000654401">
    <property type="component" value="Unassembled WGS sequence"/>
</dbReference>
<reference evidence="1 2" key="1">
    <citation type="submission" date="2020-08" db="EMBL/GenBank/DDBJ databases">
        <title>Bridging the membrane lipid divide: bacteria of the FCB group superphylum have the potential to synthesize archaeal ether lipids.</title>
        <authorList>
            <person name="Villanueva L."/>
            <person name="Von Meijenfeldt F.A.B."/>
            <person name="Westbye A.B."/>
            <person name="Yadav S."/>
            <person name="Hopmans E.C."/>
            <person name="Dutilh B.E."/>
            <person name="Sinninghe Damste J.S."/>
        </authorList>
    </citation>
    <scope>NUCLEOTIDE SEQUENCE [LARGE SCALE GENOMIC DNA]</scope>
    <source>
        <strain evidence="1">NIOZ-UU100</strain>
    </source>
</reference>
<gene>
    <name evidence="1" type="ORF">H8D24_07975</name>
</gene>
<evidence type="ECO:0000313" key="1">
    <source>
        <dbReference type="EMBL" id="MBC8520321.1"/>
    </source>
</evidence>
<evidence type="ECO:0000313" key="2">
    <source>
        <dbReference type="Proteomes" id="UP000654401"/>
    </source>
</evidence>
<protein>
    <submittedName>
        <fullName evidence="1">Uncharacterized protein</fullName>
    </submittedName>
</protein>
<dbReference type="AlphaFoldDB" id="A0A8J6TQQ1"/>
<comment type="caution">
    <text evidence="1">The sequence shown here is derived from an EMBL/GenBank/DDBJ whole genome shotgun (WGS) entry which is preliminary data.</text>
</comment>
<proteinExistence type="predicted"/>
<name>A0A8J6TQQ1_9GAMM</name>
<sequence>MLWNFMMHALMGWLGAYFFLPTAERIGIAILVVCVTQAADQVRIRKEKFAEIEALPEKDREQAGRELEQNITRLMSKIFVQNVALYTAVLLLTAHAARLNGWL</sequence>
<organism evidence="1 2">
    <name type="scientific">Candidatus Thiopontia autotrophica</name>
    <dbReference type="NCBI Taxonomy" id="2841688"/>
    <lineage>
        <taxon>Bacteria</taxon>
        <taxon>Pseudomonadati</taxon>
        <taxon>Pseudomonadota</taxon>
        <taxon>Gammaproteobacteria</taxon>
        <taxon>Candidatus Thiopontia</taxon>
    </lineage>
</organism>
<dbReference type="EMBL" id="JACNFK010000038">
    <property type="protein sequence ID" value="MBC8520321.1"/>
    <property type="molecule type" value="Genomic_DNA"/>
</dbReference>